<name>J3NGH5_GAET3</name>
<dbReference type="AlphaFoldDB" id="J3NGH5"/>
<dbReference type="STRING" id="644352.J3NGH5"/>
<accession>J3NGH5</accession>
<dbReference type="EMBL" id="GL385395">
    <property type="protein sequence ID" value="EJT80365.1"/>
    <property type="molecule type" value="Genomic_DNA"/>
</dbReference>
<gene>
    <name evidence="2" type="primary">20340823</name>
    <name evidence="1" type="ORF">GGTG_00365</name>
</gene>
<dbReference type="EnsemblFungi" id="EJT80365">
    <property type="protein sequence ID" value="EJT80365"/>
    <property type="gene ID" value="GGTG_00365"/>
</dbReference>
<reference evidence="2" key="5">
    <citation type="submission" date="2018-04" db="UniProtKB">
        <authorList>
            <consortium name="EnsemblFungi"/>
        </authorList>
    </citation>
    <scope>IDENTIFICATION</scope>
    <source>
        <strain evidence="2">R3-111a-1</strain>
    </source>
</reference>
<sequence>MFAEIGANHGGKKQLTYRPLGILLLGQPATMHHLALIVTTGAVLALALPRGSSGSSRDIGNVELDNLDAANYGDYGDYGSYGTYDNYDAIIGGEPPVPADTIVVTVPVASSVSTATATTTVAGLTVISTAPTVTSTVTVANITLTTTALTVLGTGIGGIIGTGGTGGHGTGLVNTTLPAGATVAGNGSWSFVTITVDPKTVFFSNATTSTVTVTAPSSKTVVVRLARVQ</sequence>
<dbReference type="VEuPathDB" id="FungiDB:GGTG_00365"/>
<dbReference type="Proteomes" id="UP000006039">
    <property type="component" value="Unassembled WGS sequence"/>
</dbReference>
<evidence type="ECO:0000313" key="2">
    <source>
        <dbReference type="EnsemblFungi" id="EJT80365"/>
    </source>
</evidence>
<organism evidence="1">
    <name type="scientific">Gaeumannomyces tritici (strain R3-111a-1)</name>
    <name type="common">Wheat and barley take-all root rot fungus</name>
    <name type="synonym">Gaeumannomyces graminis var. tritici</name>
    <dbReference type="NCBI Taxonomy" id="644352"/>
    <lineage>
        <taxon>Eukaryota</taxon>
        <taxon>Fungi</taxon>
        <taxon>Dikarya</taxon>
        <taxon>Ascomycota</taxon>
        <taxon>Pezizomycotina</taxon>
        <taxon>Sordariomycetes</taxon>
        <taxon>Sordariomycetidae</taxon>
        <taxon>Magnaporthales</taxon>
        <taxon>Magnaporthaceae</taxon>
        <taxon>Gaeumannomyces</taxon>
    </lineage>
</organism>
<dbReference type="GeneID" id="20340823"/>
<reference evidence="1" key="2">
    <citation type="submission" date="2010-07" db="EMBL/GenBank/DDBJ databases">
        <authorList>
            <consortium name="The Broad Institute Genome Sequencing Platform"/>
            <consortium name="Broad Institute Genome Sequencing Center for Infectious Disease"/>
            <person name="Ma L.-J."/>
            <person name="Dead R."/>
            <person name="Young S."/>
            <person name="Zeng Q."/>
            <person name="Koehrsen M."/>
            <person name="Alvarado L."/>
            <person name="Berlin A."/>
            <person name="Chapman S.B."/>
            <person name="Chen Z."/>
            <person name="Freedman E."/>
            <person name="Gellesch M."/>
            <person name="Goldberg J."/>
            <person name="Griggs A."/>
            <person name="Gujja S."/>
            <person name="Heilman E.R."/>
            <person name="Heiman D."/>
            <person name="Hepburn T."/>
            <person name="Howarth C."/>
            <person name="Jen D."/>
            <person name="Larson L."/>
            <person name="Mehta T."/>
            <person name="Neiman D."/>
            <person name="Pearson M."/>
            <person name="Roberts A."/>
            <person name="Saif S."/>
            <person name="Shea T."/>
            <person name="Shenoy N."/>
            <person name="Sisk P."/>
            <person name="Stolte C."/>
            <person name="Sykes S."/>
            <person name="Walk T."/>
            <person name="White J."/>
            <person name="Yandava C."/>
            <person name="Haas B."/>
            <person name="Nusbaum C."/>
            <person name="Birren B."/>
        </authorList>
    </citation>
    <scope>NUCLEOTIDE SEQUENCE</scope>
    <source>
        <strain evidence="1">R3-111a-1</strain>
    </source>
</reference>
<protein>
    <submittedName>
        <fullName evidence="1 2">Uncharacterized protein</fullName>
    </submittedName>
</protein>
<evidence type="ECO:0000313" key="3">
    <source>
        <dbReference type="Proteomes" id="UP000006039"/>
    </source>
</evidence>
<keyword evidence="3" id="KW-1185">Reference proteome</keyword>
<evidence type="ECO:0000313" key="1">
    <source>
        <dbReference type="EMBL" id="EJT80365.1"/>
    </source>
</evidence>
<reference evidence="2" key="4">
    <citation type="journal article" date="2015" name="G3 (Bethesda)">
        <title>Genome sequences of three phytopathogenic species of the Magnaporthaceae family of fungi.</title>
        <authorList>
            <person name="Okagaki L.H."/>
            <person name="Nunes C.C."/>
            <person name="Sailsbery J."/>
            <person name="Clay B."/>
            <person name="Brown D."/>
            <person name="John T."/>
            <person name="Oh Y."/>
            <person name="Young N."/>
            <person name="Fitzgerald M."/>
            <person name="Haas B.J."/>
            <person name="Zeng Q."/>
            <person name="Young S."/>
            <person name="Adiconis X."/>
            <person name="Fan L."/>
            <person name="Levin J.Z."/>
            <person name="Mitchell T.K."/>
            <person name="Okubara P.A."/>
            <person name="Farman M.L."/>
            <person name="Kohn L.M."/>
            <person name="Birren B."/>
            <person name="Ma L.-J."/>
            <person name="Dean R.A."/>
        </authorList>
    </citation>
    <scope>NUCLEOTIDE SEQUENCE</scope>
    <source>
        <strain evidence="2">R3-111a-1</strain>
    </source>
</reference>
<reference evidence="3" key="1">
    <citation type="submission" date="2010-07" db="EMBL/GenBank/DDBJ databases">
        <title>The genome sequence of Gaeumannomyces graminis var. tritici strain R3-111a-1.</title>
        <authorList>
            <consortium name="The Broad Institute Genome Sequencing Platform"/>
            <person name="Ma L.-J."/>
            <person name="Dead R."/>
            <person name="Young S."/>
            <person name="Zeng Q."/>
            <person name="Koehrsen M."/>
            <person name="Alvarado L."/>
            <person name="Berlin A."/>
            <person name="Chapman S.B."/>
            <person name="Chen Z."/>
            <person name="Freedman E."/>
            <person name="Gellesch M."/>
            <person name="Goldberg J."/>
            <person name="Griggs A."/>
            <person name="Gujja S."/>
            <person name="Heilman E.R."/>
            <person name="Heiman D."/>
            <person name="Hepburn T."/>
            <person name="Howarth C."/>
            <person name="Jen D."/>
            <person name="Larson L."/>
            <person name="Mehta T."/>
            <person name="Neiman D."/>
            <person name="Pearson M."/>
            <person name="Roberts A."/>
            <person name="Saif S."/>
            <person name="Shea T."/>
            <person name="Shenoy N."/>
            <person name="Sisk P."/>
            <person name="Stolte C."/>
            <person name="Sykes S."/>
            <person name="Walk T."/>
            <person name="White J."/>
            <person name="Yandava C."/>
            <person name="Haas B."/>
            <person name="Nusbaum C."/>
            <person name="Birren B."/>
        </authorList>
    </citation>
    <scope>NUCLEOTIDE SEQUENCE [LARGE SCALE GENOMIC DNA]</scope>
    <source>
        <strain evidence="3">R3-111a-1</strain>
    </source>
</reference>
<dbReference type="RefSeq" id="XP_009216374.1">
    <property type="nucleotide sequence ID" value="XM_009218110.1"/>
</dbReference>
<reference evidence="1" key="3">
    <citation type="submission" date="2010-09" db="EMBL/GenBank/DDBJ databases">
        <title>Annotation of Gaeumannomyces graminis var. tritici R3-111a-1.</title>
        <authorList>
            <consortium name="The Broad Institute Genome Sequencing Platform"/>
            <person name="Ma L.-J."/>
            <person name="Dead R."/>
            <person name="Young S.K."/>
            <person name="Zeng Q."/>
            <person name="Gargeya S."/>
            <person name="Fitzgerald M."/>
            <person name="Haas B."/>
            <person name="Abouelleil A."/>
            <person name="Alvarado L."/>
            <person name="Arachchi H.M."/>
            <person name="Berlin A."/>
            <person name="Brown A."/>
            <person name="Chapman S.B."/>
            <person name="Chen Z."/>
            <person name="Dunbar C."/>
            <person name="Freedman E."/>
            <person name="Gearin G."/>
            <person name="Gellesch M."/>
            <person name="Goldberg J."/>
            <person name="Griggs A."/>
            <person name="Gujja S."/>
            <person name="Heiman D."/>
            <person name="Howarth C."/>
            <person name="Larson L."/>
            <person name="Lui A."/>
            <person name="MacDonald P.J.P."/>
            <person name="Mehta T."/>
            <person name="Montmayeur A."/>
            <person name="Murphy C."/>
            <person name="Neiman D."/>
            <person name="Pearson M."/>
            <person name="Priest M."/>
            <person name="Roberts A."/>
            <person name="Saif S."/>
            <person name="Shea T."/>
            <person name="Shenoy N."/>
            <person name="Sisk P."/>
            <person name="Stolte C."/>
            <person name="Sykes S."/>
            <person name="Yandava C."/>
            <person name="Wortman J."/>
            <person name="Nusbaum C."/>
            <person name="Birren B."/>
        </authorList>
    </citation>
    <scope>NUCLEOTIDE SEQUENCE</scope>
    <source>
        <strain evidence="1">R3-111a-1</strain>
    </source>
</reference>
<dbReference type="HOGENOM" id="CLU_1209883_0_0_1"/>
<proteinExistence type="predicted"/>
<dbReference type="OrthoDB" id="10643596at2759"/>
<dbReference type="eggNOG" id="ENOG502RMPY">
    <property type="taxonomic scope" value="Eukaryota"/>
</dbReference>